<keyword evidence="3" id="KW-0472">Membrane</keyword>
<sequence length="226" mass="24866">MPHQVNEAAEQLRKIAPDISQEKVATFIFYFLMSVLGVVGVFGGGAALVGVLASVPYVQMAKFIAITVLRNPALQGAILRIIHASVSLFVGGSVTGLVAGVMEVKSLNNEKEAEKKCSDEVLKAKEDEIKKFNDVKEAEKKRLDDALKAKEVEIKKMNDDKEDEIKKMKEDREATDKLIMALVSRVDNLQELVSAMNARESLQRNAQPSVDPAQVTPDPEDLDLIF</sequence>
<feature type="transmembrane region" description="Helical" evidence="3">
    <location>
        <begin position="78"/>
        <end position="102"/>
    </location>
</feature>
<evidence type="ECO:0000313" key="5">
    <source>
        <dbReference type="Proteomes" id="UP000707451"/>
    </source>
</evidence>
<dbReference type="EMBL" id="JAHRHY010000013">
    <property type="protein sequence ID" value="KAG9064602.1"/>
    <property type="molecule type" value="Genomic_DNA"/>
</dbReference>
<feature type="coiled-coil region" evidence="1">
    <location>
        <begin position="108"/>
        <end position="178"/>
    </location>
</feature>
<evidence type="ECO:0000256" key="3">
    <source>
        <dbReference type="SAM" id="Phobius"/>
    </source>
</evidence>
<feature type="region of interest" description="Disordered" evidence="2">
    <location>
        <begin position="200"/>
        <end position="226"/>
    </location>
</feature>
<protein>
    <submittedName>
        <fullName evidence="4">Uncharacterized protein</fullName>
    </submittedName>
</protein>
<dbReference type="OrthoDB" id="10356784at2759"/>
<dbReference type="Proteomes" id="UP000707451">
    <property type="component" value="Unassembled WGS sequence"/>
</dbReference>
<feature type="transmembrane region" description="Helical" evidence="3">
    <location>
        <begin position="27"/>
        <end position="58"/>
    </location>
</feature>
<evidence type="ECO:0000256" key="1">
    <source>
        <dbReference type="SAM" id="Coils"/>
    </source>
</evidence>
<evidence type="ECO:0000256" key="2">
    <source>
        <dbReference type="SAM" id="MobiDB-lite"/>
    </source>
</evidence>
<reference evidence="4" key="1">
    <citation type="submission" date="2021-06" db="EMBL/GenBank/DDBJ databases">
        <title>Genome Sequence of Mortierella hyaline Strain SCG-10, a Cold-Adapted, Nitrate-Reducing Fungus Isolated from Soil in Minnesota, USA.</title>
        <authorList>
            <person name="Aldossari N."/>
        </authorList>
    </citation>
    <scope>NUCLEOTIDE SEQUENCE</scope>
    <source>
        <strain evidence="4">SCG-10</strain>
    </source>
</reference>
<dbReference type="AlphaFoldDB" id="A0A9P8BT49"/>
<keyword evidence="5" id="KW-1185">Reference proteome</keyword>
<proteinExistence type="predicted"/>
<keyword evidence="3" id="KW-0812">Transmembrane</keyword>
<comment type="caution">
    <text evidence="4">The sequence shown here is derived from an EMBL/GenBank/DDBJ whole genome shotgun (WGS) entry which is preliminary data.</text>
</comment>
<evidence type="ECO:0000313" key="4">
    <source>
        <dbReference type="EMBL" id="KAG9064602.1"/>
    </source>
</evidence>
<name>A0A9P8BT49_9FUNG</name>
<organism evidence="4 5">
    <name type="scientific">Linnemannia hyalina</name>
    <dbReference type="NCBI Taxonomy" id="64524"/>
    <lineage>
        <taxon>Eukaryota</taxon>
        <taxon>Fungi</taxon>
        <taxon>Fungi incertae sedis</taxon>
        <taxon>Mucoromycota</taxon>
        <taxon>Mortierellomycotina</taxon>
        <taxon>Mortierellomycetes</taxon>
        <taxon>Mortierellales</taxon>
        <taxon>Mortierellaceae</taxon>
        <taxon>Linnemannia</taxon>
    </lineage>
</organism>
<accession>A0A9P8BT49</accession>
<keyword evidence="1" id="KW-0175">Coiled coil</keyword>
<keyword evidence="3" id="KW-1133">Transmembrane helix</keyword>
<gene>
    <name evidence="4" type="ORF">KI688_002860</name>
</gene>